<dbReference type="InterPro" id="IPR010994">
    <property type="entry name" value="RuvA_2-like"/>
</dbReference>
<feature type="domain" description="ERCC4" evidence="1">
    <location>
        <begin position="8"/>
        <end position="153"/>
    </location>
</feature>
<comment type="caution">
    <text evidence="2">The sequence shown here is derived from an EMBL/GenBank/DDBJ whole genome shotgun (WGS) entry which is preliminary data.</text>
</comment>
<dbReference type="Pfam" id="PF02732">
    <property type="entry name" value="ERCC4"/>
    <property type="match status" value="1"/>
</dbReference>
<name>A0A0F9TM36_9ZZZZ</name>
<dbReference type="Gene3D" id="1.10.150.20">
    <property type="entry name" value="5' to 3' exonuclease, C-terminal subdomain"/>
    <property type="match status" value="1"/>
</dbReference>
<reference evidence="2" key="1">
    <citation type="journal article" date="2015" name="Nature">
        <title>Complex archaea that bridge the gap between prokaryotes and eukaryotes.</title>
        <authorList>
            <person name="Spang A."/>
            <person name="Saw J.H."/>
            <person name="Jorgensen S.L."/>
            <person name="Zaremba-Niedzwiedzka K."/>
            <person name="Martijn J."/>
            <person name="Lind A.E."/>
            <person name="van Eijk R."/>
            <person name="Schleper C."/>
            <person name="Guy L."/>
            <person name="Ettema T.J."/>
        </authorList>
    </citation>
    <scope>NUCLEOTIDE SEQUENCE</scope>
</reference>
<dbReference type="AlphaFoldDB" id="A0A0F9TM36"/>
<dbReference type="EMBL" id="LAZR01001578">
    <property type="protein sequence ID" value="KKN42473.1"/>
    <property type="molecule type" value="Genomic_DNA"/>
</dbReference>
<dbReference type="InterPro" id="IPR011335">
    <property type="entry name" value="Restrct_endonuc-II-like"/>
</dbReference>
<dbReference type="GO" id="GO:0006259">
    <property type="term" value="P:DNA metabolic process"/>
    <property type="evidence" value="ECO:0007669"/>
    <property type="project" value="UniProtKB-ARBA"/>
</dbReference>
<evidence type="ECO:0000259" key="1">
    <source>
        <dbReference type="Pfam" id="PF02732"/>
    </source>
</evidence>
<accession>A0A0F9TM36</accession>
<organism evidence="2">
    <name type="scientific">marine sediment metagenome</name>
    <dbReference type="NCBI Taxonomy" id="412755"/>
    <lineage>
        <taxon>unclassified sequences</taxon>
        <taxon>metagenomes</taxon>
        <taxon>ecological metagenomes</taxon>
    </lineage>
</organism>
<dbReference type="SUPFAM" id="SSF52980">
    <property type="entry name" value="Restriction endonuclease-like"/>
    <property type="match status" value="1"/>
</dbReference>
<dbReference type="GO" id="GO:0003677">
    <property type="term" value="F:DNA binding"/>
    <property type="evidence" value="ECO:0007669"/>
    <property type="project" value="InterPro"/>
</dbReference>
<dbReference type="Pfam" id="PF14520">
    <property type="entry name" value="HHH_5"/>
    <property type="match status" value="1"/>
</dbReference>
<dbReference type="Gene3D" id="3.40.50.10130">
    <property type="match status" value="1"/>
</dbReference>
<dbReference type="InterPro" id="IPR006166">
    <property type="entry name" value="ERCC4_domain"/>
</dbReference>
<proteinExistence type="predicted"/>
<dbReference type="SUPFAM" id="SSF47781">
    <property type="entry name" value="RuvA domain 2-like"/>
    <property type="match status" value="1"/>
</dbReference>
<evidence type="ECO:0000313" key="2">
    <source>
        <dbReference type="EMBL" id="KKN42473.1"/>
    </source>
</evidence>
<sequence length="246" mass="27548">MTTGFALDSRIGSKHLVVSLKALGLPVSLELLDFGDAAFLGNGPTGPVMVGIELKNLNDLLSSARSGRLVGRQLPGMLDDYEFCWLFVEGEYRPNPETGRLQVKRRKWVDLHEGHRGWMYREVDSFLTTLEVVLGVRVQQTTSSGHTAMCMANLYRWWQKDWADHHAHEAYDESRRPGQLVSMTAPTLCHEVAIKLPGVGYRKAQRVAKTFGTTRKMVNAARKDWLAIEGIGKTIASRIDKELGEP</sequence>
<dbReference type="GO" id="GO:0004518">
    <property type="term" value="F:nuclease activity"/>
    <property type="evidence" value="ECO:0007669"/>
    <property type="project" value="InterPro"/>
</dbReference>
<protein>
    <recommendedName>
        <fullName evidence="1">ERCC4 domain-containing protein</fullName>
    </recommendedName>
</protein>
<gene>
    <name evidence="2" type="ORF">LCGC14_0712830</name>
</gene>